<dbReference type="SUPFAM" id="SSF47336">
    <property type="entry name" value="ACP-like"/>
    <property type="match status" value="1"/>
</dbReference>
<dbReference type="InterPro" id="IPR010071">
    <property type="entry name" value="AA_adenyl_dom"/>
</dbReference>
<dbReference type="FunFam" id="3.40.50.12780:FF:000012">
    <property type="entry name" value="Non-ribosomal peptide synthetase"/>
    <property type="match status" value="1"/>
</dbReference>
<evidence type="ECO:0000256" key="6">
    <source>
        <dbReference type="SAM" id="MobiDB-lite"/>
    </source>
</evidence>
<dbReference type="NCBIfam" id="TIGR01733">
    <property type="entry name" value="AA-adenyl-dom"/>
    <property type="match status" value="1"/>
</dbReference>
<reference evidence="9" key="1">
    <citation type="submission" date="2016-10" db="EMBL/GenBank/DDBJ databases">
        <authorList>
            <person name="Varghese N."/>
            <person name="Submissions S."/>
        </authorList>
    </citation>
    <scope>NUCLEOTIDE SEQUENCE [LARGE SCALE GENOMIC DNA]</scope>
    <source>
        <strain evidence="9">DSM 44544</strain>
    </source>
</reference>
<feature type="compositionally biased region" description="Polar residues" evidence="6">
    <location>
        <begin position="10"/>
        <end position="19"/>
    </location>
</feature>
<dbReference type="GO" id="GO:0017000">
    <property type="term" value="P:antibiotic biosynthetic process"/>
    <property type="evidence" value="ECO:0007669"/>
    <property type="project" value="UniProtKB-KW"/>
</dbReference>
<organism evidence="8 9">
    <name type="scientific">Amycolatopsis tolypomycina</name>
    <dbReference type="NCBI Taxonomy" id="208445"/>
    <lineage>
        <taxon>Bacteria</taxon>
        <taxon>Bacillati</taxon>
        <taxon>Actinomycetota</taxon>
        <taxon>Actinomycetes</taxon>
        <taxon>Pseudonocardiales</taxon>
        <taxon>Pseudonocardiaceae</taxon>
        <taxon>Amycolatopsis</taxon>
    </lineage>
</organism>
<dbReference type="SUPFAM" id="SSF52777">
    <property type="entry name" value="CoA-dependent acyltransferases"/>
    <property type="match status" value="4"/>
</dbReference>
<dbReference type="InterPro" id="IPR009081">
    <property type="entry name" value="PP-bd_ACP"/>
</dbReference>
<dbReference type="CDD" id="cd17646">
    <property type="entry name" value="A_NRPS_AB3403-like"/>
    <property type="match status" value="1"/>
</dbReference>
<protein>
    <submittedName>
        <fullName evidence="8">Non-ribosomal peptide synthase domain TIGR01720/amino acid adenylation domain-containing protein</fullName>
    </submittedName>
</protein>
<dbReference type="InterPro" id="IPR020845">
    <property type="entry name" value="AMP-binding_CS"/>
</dbReference>
<keyword evidence="4" id="KW-0677">Repeat</keyword>
<evidence type="ECO:0000256" key="2">
    <source>
        <dbReference type="ARBA" id="ARBA00022450"/>
    </source>
</evidence>
<feature type="domain" description="Carrier" evidence="7">
    <location>
        <begin position="1028"/>
        <end position="1102"/>
    </location>
</feature>
<dbReference type="InterPro" id="IPR020806">
    <property type="entry name" value="PKS_PP-bd"/>
</dbReference>
<evidence type="ECO:0000313" key="8">
    <source>
        <dbReference type="EMBL" id="SEC85191.1"/>
    </source>
</evidence>
<dbReference type="InterPro" id="IPR036736">
    <property type="entry name" value="ACP-like_sf"/>
</dbReference>
<dbReference type="EMBL" id="FNSO01000004">
    <property type="protein sequence ID" value="SEC85191.1"/>
    <property type="molecule type" value="Genomic_DNA"/>
</dbReference>
<feature type="region of interest" description="Disordered" evidence="6">
    <location>
        <begin position="1"/>
        <end position="50"/>
    </location>
</feature>
<dbReference type="GO" id="GO:0005737">
    <property type="term" value="C:cytoplasm"/>
    <property type="evidence" value="ECO:0007669"/>
    <property type="project" value="TreeGrafter"/>
</dbReference>
<dbReference type="RefSeq" id="WP_091312016.1">
    <property type="nucleotide sequence ID" value="NZ_FNSO01000004.1"/>
</dbReference>
<dbReference type="FunFam" id="3.40.50.980:FF:000001">
    <property type="entry name" value="Non-ribosomal peptide synthetase"/>
    <property type="match status" value="1"/>
</dbReference>
<dbReference type="NCBIfam" id="TIGR01720">
    <property type="entry name" value="NRPS-para261"/>
    <property type="match status" value="1"/>
</dbReference>
<dbReference type="Pfam" id="PF00668">
    <property type="entry name" value="Condensation"/>
    <property type="match status" value="2"/>
</dbReference>
<dbReference type="PROSITE" id="PS50075">
    <property type="entry name" value="CARRIER"/>
    <property type="match status" value="1"/>
</dbReference>
<dbReference type="PROSITE" id="PS00455">
    <property type="entry name" value="AMP_BINDING"/>
    <property type="match status" value="1"/>
</dbReference>
<dbReference type="InterPro" id="IPR025110">
    <property type="entry name" value="AMP-bd_C"/>
</dbReference>
<dbReference type="Pfam" id="PF00501">
    <property type="entry name" value="AMP-binding"/>
    <property type="match status" value="1"/>
</dbReference>
<dbReference type="Pfam" id="PF00550">
    <property type="entry name" value="PP-binding"/>
    <property type="match status" value="1"/>
</dbReference>
<evidence type="ECO:0000313" key="9">
    <source>
        <dbReference type="Proteomes" id="UP000199622"/>
    </source>
</evidence>
<proteinExistence type="predicted"/>
<accession>A0A1H4VXR1</accession>
<dbReference type="OrthoDB" id="2472181at2"/>
<comment type="cofactor">
    <cofactor evidence="1">
        <name>pantetheine 4'-phosphate</name>
        <dbReference type="ChEBI" id="CHEBI:47942"/>
    </cofactor>
</comment>
<dbReference type="SMART" id="SM00823">
    <property type="entry name" value="PKS_PP"/>
    <property type="match status" value="1"/>
</dbReference>
<dbReference type="PANTHER" id="PTHR45527:SF1">
    <property type="entry name" value="FATTY ACID SYNTHASE"/>
    <property type="match status" value="1"/>
</dbReference>
<sequence length="1590" mass="168455">MTGGTDRGHPTTNTANTRLSAAKRELLARRRGSDRGGVPRRDPTAPVAATSPQRALWFLDRYLGPGANSAYNLHHALRLRGVLDPGVLAECVRQVVARHDALRTTFAFDSPGGTDLAGALVLRVAPPPAPGEFTLPVRDAVDGDPAATVLAEASVPFDLTAGPLFRPVLFRLGERDHVLLLAAHHAVFDGASIEVVRTELAGFYTAAVTGRASAVAALPIGFADWAAHTGSEEYRTAVAHRLDAAVARLAGAPALLALPTDRPRGPELSTEGDAVSVHLDAEAAAALSRRCREHGVTLFTAVLAAYQVLLSRWSGQDDVCVGIPVSGRTRAEVADLVGCFVTTGVVRTGVDSRSTFRELLGRVAEAVHEARADADVPFEQVVARLHVDRATGHNPVFQAFLDVIPPAAPAAGWPDGLVAHRFPLPVRQAKFDLSLAVTDEADGMTAELTYRTDLFGAATATALLDQLVVLLHRFAAFPDVPVGEVSALSEAARERWRADGSGEVVDLPDETLTRALADATAATPEAIAVRAGDEELTYAELDQRATALAHRLATAGTGRGDVVAVALPRSLDLAVGLGAVLRAGAAYLPLDLDHPAERLHLVLADARPVCVLTTSAFAGAFAGTDVRVIEVDGSPEAATRALPGPHPADVAYVIYTSGSTGRPKGVEVPHRGIVNRLRWMQHAYRLEPGERVLQKTPATFDVSVWELFWPLLAGATVVFAPPGAHRDPLALARLVVRERITTLHFVPSMLRAFLDEPETAGARTCLRRVICSGEELPAAAVARSAEVLPGVELHNLYGPTEASVDVTAWECGPDDAVLSPPIGRPVWNTGARVLDDRLAPVPVGVAGELYLSGVQLALGYRGRPGLTAERFLADPWGPPGSRMYRTGDLVRRRPDGALVFLGRVDHQVKLRGQRIELGEIEHVLLRDPAVAAAVAVVRRDRPDVAQLVAYVARARGGPEPDEPGLIARMRAVLPAVMVPESVVVLDSFPRTPSGKLDRAALPAPAASLSAAKRRLLAGRADRRTAGPAPDDARVAALCTLFARLLGLDAVGPDDDFFRLGGDSIGSIRLAGAARGAGIGFSERMVFEHRTPRGLAAAATAHAPETGRAGSADAGTGVIALTPIMRWWRDGGGPATGFYQSALLRLPSGAGESALVALLTALADRHAVLRARLTTAPDGSEVLTVPPLSEVDPAGWLTRVDADTCGDEQLAAHVAGRLDPVHRMVDAVWLDGGRGRAGRLLLAVHHLAVDGVSWRVLLDDIAVAWNDAVEGRPIRLPATGTSFRTWVNHLVREASDPARLAELDTWTRVLSAPEPELGRALDPVADTAGSAGELVCELPPEHTGPVLNVVPDRFRASVDHVLLCALALAVRDWRDQRGTPSPVLRVMVERHGRHDVDSRFDLSRTVGWFTVRHPAALDLTAARTTSSALRAVKEQLRVLPDDGLGYGLLRHLAAGTGQPLSAFTEPAVAFNYLGRFRLDGGRPDGAAVSLSALDGGVPGATPLTSALDVTALAVEGPDGLRLRTTLTWAPGVLDEPSVRAFADHWEAALTALAALADDPYAGGATAADLFLDIDQDELDALQLELESDWRE</sequence>
<dbReference type="Gene3D" id="3.30.559.30">
    <property type="entry name" value="Nonribosomal peptide synthetase, condensation domain"/>
    <property type="match status" value="2"/>
</dbReference>
<dbReference type="Gene3D" id="1.10.1200.10">
    <property type="entry name" value="ACP-like"/>
    <property type="match status" value="1"/>
</dbReference>
<keyword evidence="5" id="KW-0045">Antibiotic biosynthesis</keyword>
<dbReference type="PANTHER" id="PTHR45527">
    <property type="entry name" value="NONRIBOSOMAL PEPTIDE SYNTHETASE"/>
    <property type="match status" value="1"/>
</dbReference>
<evidence type="ECO:0000256" key="3">
    <source>
        <dbReference type="ARBA" id="ARBA00022553"/>
    </source>
</evidence>
<dbReference type="Gene3D" id="3.30.559.10">
    <property type="entry name" value="Chloramphenicol acetyltransferase-like domain"/>
    <property type="match status" value="2"/>
</dbReference>
<evidence type="ECO:0000256" key="5">
    <source>
        <dbReference type="ARBA" id="ARBA00023194"/>
    </source>
</evidence>
<dbReference type="GO" id="GO:0003824">
    <property type="term" value="F:catalytic activity"/>
    <property type="evidence" value="ECO:0007669"/>
    <property type="project" value="InterPro"/>
</dbReference>
<dbReference type="FunFam" id="3.40.50.980:FF:000002">
    <property type="entry name" value="Enterobactin synthetase component F"/>
    <property type="match status" value="1"/>
</dbReference>
<evidence type="ECO:0000259" key="7">
    <source>
        <dbReference type="PROSITE" id="PS50075"/>
    </source>
</evidence>
<keyword evidence="3" id="KW-0597">Phosphoprotein</keyword>
<dbReference type="InterPro" id="IPR000873">
    <property type="entry name" value="AMP-dep_synth/lig_dom"/>
</dbReference>
<dbReference type="GO" id="GO:0044550">
    <property type="term" value="P:secondary metabolite biosynthetic process"/>
    <property type="evidence" value="ECO:0007669"/>
    <property type="project" value="TreeGrafter"/>
</dbReference>
<dbReference type="PROSITE" id="PS00012">
    <property type="entry name" value="PHOSPHOPANTETHEINE"/>
    <property type="match status" value="1"/>
</dbReference>
<dbReference type="Gene3D" id="3.40.50.980">
    <property type="match status" value="2"/>
</dbReference>
<dbReference type="SUPFAM" id="SSF56801">
    <property type="entry name" value="Acetyl-CoA synthetase-like"/>
    <property type="match status" value="1"/>
</dbReference>
<dbReference type="InterPro" id="IPR010060">
    <property type="entry name" value="NRPS_synth"/>
</dbReference>
<dbReference type="Gene3D" id="3.30.300.30">
    <property type="match status" value="1"/>
</dbReference>
<gene>
    <name evidence="8" type="ORF">SAMN04489727_5334</name>
</gene>
<dbReference type="CDD" id="cd19531">
    <property type="entry name" value="LCL_NRPS-like"/>
    <property type="match status" value="1"/>
</dbReference>
<dbReference type="InterPro" id="IPR045851">
    <property type="entry name" value="AMP-bd_C_sf"/>
</dbReference>
<feature type="compositionally biased region" description="Basic and acidic residues" evidence="6">
    <location>
        <begin position="22"/>
        <end position="43"/>
    </location>
</feature>
<evidence type="ECO:0000256" key="4">
    <source>
        <dbReference type="ARBA" id="ARBA00022737"/>
    </source>
</evidence>
<dbReference type="Pfam" id="PF13193">
    <property type="entry name" value="AMP-binding_C"/>
    <property type="match status" value="1"/>
</dbReference>
<dbReference type="GO" id="GO:0008610">
    <property type="term" value="P:lipid biosynthetic process"/>
    <property type="evidence" value="ECO:0007669"/>
    <property type="project" value="UniProtKB-ARBA"/>
</dbReference>
<dbReference type="InterPro" id="IPR001242">
    <property type="entry name" value="Condensation_dom"/>
</dbReference>
<dbReference type="GO" id="GO:0031177">
    <property type="term" value="F:phosphopantetheine binding"/>
    <property type="evidence" value="ECO:0007669"/>
    <property type="project" value="InterPro"/>
</dbReference>
<dbReference type="InterPro" id="IPR023213">
    <property type="entry name" value="CAT-like_dom_sf"/>
</dbReference>
<dbReference type="Gene3D" id="2.30.38.10">
    <property type="entry name" value="Luciferase, Domain 3"/>
    <property type="match status" value="1"/>
</dbReference>
<keyword evidence="9" id="KW-1185">Reference proteome</keyword>
<dbReference type="STRING" id="208445.SAMN04489727_5334"/>
<dbReference type="GO" id="GO:0043041">
    <property type="term" value="P:amino acid activation for nonribosomal peptide biosynthetic process"/>
    <property type="evidence" value="ECO:0007669"/>
    <property type="project" value="TreeGrafter"/>
</dbReference>
<dbReference type="Proteomes" id="UP000199622">
    <property type="component" value="Unassembled WGS sequence"/>
</dbReference>
<evidence type="ECO:0000256" key="1">
    <source>
        <dbReference type="ARBA" id="ARBA00001957"/>
    </source>
</evidence>
<dbReference type="InterPro" id="IPR006162">
    <property type="entry name" value="Ppantetheine_attach_site"/>
</dbReference>
<name>A0A1H4VXR1_9PSEU</name>
<keyword evidence="2" id="KW-0596">Phosphopantetheine</keyword>